<keyword evidence="2" id="KW-1185">Reference proteome</keyword>
<accession>A0ACB7SIX9</accession>
<evidence type="ECO:0000313" key="2">
    <source>
        <dbReference type="Proteomes" id="UP000821845"/>
    </source>
</evidence>
<gene>
    <name evidence="1" type="ORF">HPB50_025239</name>
</gene>
<protein>
    <submittedName>
        <fullName evidence="1">Uncharacterized protein</fullName>
    </submittedName>
</protein>
<name>A0ACB7SIX9_HYAAI</name>
<dbReference type="EMBL" id="CM023484">
    <property type="protein sequence ID" value="KAH6934535.1"/>
    <property type="molecule type" value="Genomic_DNA"/>
</dbReference>
<comment type="caution">
    <text evidence="1">The sequence shown here is derived from an EMBL/GenBank/DDBJ whole genome shotgun (WGS) entry which is preliminary data.</text>
</comment>
<dbReference type="Proteomes" id="UP000821845">
    <property type="component" value="Chromosome 4"/>
</dbReference>
<reference evidence="1" key="1">
    <citation type="submission" date="2020-05" db="EMBL/GenBank/DDBJ databases">
        <title>Large-scale comparative analyses of tick genomes elucidate their genetic diversity and vector capacities.</title>
        <authorList>
            <person name="Jia N."/>
            <person name="Wang J."/>
            <person name="Shi W."/>
            <person name="Du L."/>
            <person name="Sun Y."/>
            <person name="Zhan W."/>
            <person name="Jiang J."/>
            <person name="Wang Q."/>
            <person name="Zhang B."/>
            <person name="Ji P."/>
            <person name="Sakyi L.B."/>
            <person name="Cui X."/>
            <person name="Yuan T."/>
            <person name="Jiang B."/>
            <person name="Yang W."/>
            <person name="Lam T.T.-Y."/>
            <person name="Chang Q."/>
            <person name="Ding S."/>
            <person name="Wang X."/>
            <person name="Zhu J."/>
            <person name="Ruan X."/>
            <person name="Zhao L."/>
            <person name="Wei J."/>
            <person name="Que T."/>
            <person name="Du C."/>
            <person name="Cheng J."/>
            <person name="Dai P."/>
            <person name="Han X."/>
            <person name="Huang E."/>
            <person name="Gao Y."/>
            <person name="Liu J."/>
            <person name="Shao H."/>
            <person name="Ye R."/>
            <person name="Li L."/>
            <person name="Wei W."/>
            <person name="Wang X."/>
            <person name="Wang C."/>
            <person name="Yang T."/>
            <person name="Huo Q."/>
            <person name="Li W."/>
            <person name="Guo W."/>
            <person name="Chen H."/>
            <person name="Zhou L."/>
            <person name="Ni X."/>
            <person name="Tian J."/>
            <person name="Zhou Y."/>
            <person name="Sheng Y."/>
            <person name="Liu T."/>
            <person name="Pan Y."/>
            <person name="Xia L."/>
            <person name="Li J."/>
            <person name="Zhao F."/>
            <person name="Cao W."/>
        </authorList>
    </citation>
    <scope>NUCLEOTIDE SEQUENCE</scope>
    <source>
        <strain evidence="1">Hyas-2018</strain>
    </source>
</reference>
<organism evidence="1 2">
    <name type="scientific">Hyalomma asiaticum</name>
    <name type="common">Tick</name>
    <dbReference type="NCBI Taxonomy" id="266040"/>
    <lineage>
        <taxon>Eukaryota</taxon>
        <taxon>Metazoa</taxon>
        <taxon>Ecdysozoa</taxon>
        <taxon>Arthropoda</taxon>
        <taxon>Chelicerata</taxon>
        <taxon>Arachnida</taxon>
        <taxon>Acari</taxon>
        <taxon>Parasitiformes</taxon>
        <taxon>Ixodida</taxon>
        <taxon>Ixodoidea</taxon>
        <taxon>Ixodidae</taxon>
        <taxon>Hyalomminae</taxon>
        <taxon>Hyalomma</taxon>
    </lineage>
</organism>
<sequence length="553" mass="60175">MRLSGNIADCTRPRVDLVLNSLAEDKLQASVRCLTAHGRFLEMGKMDMANDSPLKMSVFLKGVAFHGVLVELLHGDDVIAVEERHRVAELIRAGIASGAVRPLDTILYPRDRVEDAFRFMSSGKHIGKIVLEVQPEKSLETAEASTPLFVEATARTWFYGHKSYVITGGLGGFGLELADWMVNRGCRKLLLTTHSGVRTGYQRLCLHRFQKAGANVIVRKIDAAEEEGALKVLEEAAAMGPIGGIFILAVLLRDGLLENQTAEAFETVMKIKIDGTKYLDKLSRKMCPELDHFVAFSSLAAGIGNVGQTNYGYANSAMECICELRAAQGLPDHHAAANQTAEAFETVMKIKIDGTKYLDKLSRKMCPELDHFVAFSSLAAGIGNVGQTNYGYANSAMECICELRAAQGLPGLAIQWGPIADVGVFHEKMGDDATISGSVPQRISSCIALMDQFLNQTHPIVSSCAKAHFSDDADNHKPGLLEVVARILGVKDPSRVNQATLLNELGMDSLMAVEVRQAIERYVGLTLSMKEIRQLTIEGLRILSEGSTARDQA</sequence>
<proteinExistence type="predicted"/>
<evidence type="ECO:0000313" key="1">
    <source>
        <dbReference type="EMBL" id="KAH6934535.1"/>
    </source>
</evidence>